<dbReference type="PANTHER" id="PTHR11010">
    <property type="entry name" value="PROTEASE S28 PRO-X CARBOXYPEPTIDASE-RELATED"/>
    <property type="match status" value="1"/>
</dbReference>
<evidence type="ECO:0000256" key="3">
    <source>
        <dbReference type="ARBA" id="ARBA00022729"/>
    </source>
</evidence>
<comment type="caution">
    <text evidence="6">The sequence shown here is derived from an EMBL/GenBank/DDBJ whole genome shotgun (WGS) entry which is preliminary data.</text>
</comment>
<dbReference type="Pfam" id="PF05577">
    <property type="entry name" value="Peptidase_S28"/>
    <property type="match status" value="1"/>
</dbReference>
<evidence type="ECO:0000313" key="7">
    <source>
        <dbReference type="Proteomes" id="UP001107558"/>
    </source>
</evidence>
<keyword evidence="4" id="KW-0378">Hydrolase</keyword>
<keyword evidence="2" id="KW-0645">Protease</keyword>
<dbReference type="GO" id="GO:0008239">
    <property type="term" value="F:dipeptidyl-peptidase activity"/>
    <property type="evidence" value="ECO:0007669"/>
    <property type="project" value="TreeGrafter"/>
</dbReference>
<evidence type="ECO:0000256" key="4">
    <source>
        <dbReference type="ARBA" id="ARBA00022801"/>
    </source>
</evidence>
<keyword evidence="7" id="KW-1185">Reference proteome</keyword>
<dbReference type="Gene3D" id="3.40.50.1820">
    <property type="entry name" value="alpha/beta hydrolase"/>
    <property type="match status" value="1"/>
</dbReference>
<keyword evidence="5" id="KW-0325">Glycoprotein</keyword>
<dbReference type="OrthoDB" id="8018460at2759"/>
<comment type="similarity">
    <text evidence="1">Belongs to the peptidase S28 family.</text>
</comment>
<dbReference type="PANTHER" id="PTHR11010:SF5">
    <property type="entry name" value="RE36938P-RELATED"/>
    <property type="match status" value="1"/>
</dbReference>
<evidence type="ECO:0000313" key="6">
    <source>
        <dbReference type="EMBL" id="KAG5671035.1"/>
    </source>
</evidence>
<evidence type="ECO:0000256" key="1">
    <source>
        <dbReference type="ARBA" id="ARBA00011079"/>
    </source>
</evidence>
<sequence length="196" mass="23061">MLLQDGMLMINRERTCLQLGNEEYVRQYQAVQWNEEFVQNGQRQRFWLNCVQLGQFSVANNGQDHPFGTRFDMNFMRRWCANAFGNDIFLDQWWMEDTINSVNRNFGGLNPAIYRIFLTYGEMDPIRSLGPSNDINQNSPVVVMPMQSHARDLGSPDDTDYVVLQETKRRVQEAVFYWIEYARYGELPAVPYVLSY</sequence>
<name>A0A9J6BNP1_POLVA</name>
<gene>
    <name evidence="6" type="ORF">PVAND_001253</name>
</gene>
<evidence type="ECO:0000256" key="5">
    <source>
        <dbReference type="ARBA" id="ARBA00023180"/>
    </source>
</evidence>
<protein>
    <submittedName>
        <fullName evidence="6">Uncharacterized protein</fullName>
    </submittedName>
</protein>
<dbReference type="Proteomes" id="UP001107558">
    <property type="component" value="Chromosome 3"/>
</dbReference>
<dbReference type="InterPro" id="IPR029058">
    <property type="entry name" value="AB_hydrolase_fold"/>
</dbReference>
<organism evidence="6 7">
    <name type="scientific">Polypedilum vanderplanki</name>
    <name type="common">Sleeping chironomid midge</name>
    <dbReference type="NCBI Taxonomy" id="319348"/>
    <lineage>
        <taxon>Eukaryota</taxon>
        <taxon>Metazoa</taxon>
        <taxon>Ecdysozoa</taxon>
        <taxon>Arthropoda</taxon>
        <taxon>Hexapoda</taxon>
        <taxon>Insecta</taxon>
        <taxon>Pterygota</taxon>
        <taxon>Neoptera</taxon>
        <taxon>Endopterygota</taxon>
        <taxon>Diptera</taxon>
        <taxon>Nematocera</taxon>
        <taxon>Chironomoidea</taxon>
        <taxon>Chironomidae</taxon>
        <taxon>Chironominae</taxon>
        <taxon>Polypedilum</taxon>
        <taxon>Polypedilum</taxon>
    </lineage>
</organism>
<dbReference type="GO" id="GO:0070008">
    <property type="term" value="F:serine-type exopeptidase activity"/>
    <property type="evidence" value="ECO:0007669"/>
    <property type="project" value="InterPro"/>
</dbReference>
<dbReference type="AlphaFoldDB" id="A0A9J6BNP1"/>
<dbReference type="GO" id="GO:0006508">
    <property type="term" value="P:proteolysis"/>
    <property type="evidence" value="ECO:0007669"/>
    <property type="project" value="UniProtKB-KW"/>
</dbReference>
<evidence type="ECO:0000256" key="2">
    <source>
        <dbReference type="ARBA" id="ARBA00022670"/>
    </source>
</evidence>
<accession>A0A9J6BNP1</accession>
<dbReference type="InterPro" id="IPR008758">
    <property type="entry name" value="Peptidase_S28"/>
</dbReference>
<reference evidence="6" key="1">
    <citation type="submission" date="2021-03" db="EMBL/GenBank/DDBJ databases">
        <title>Chromosome level genome of the anhydrobiotic midge Polypedilum vanderplanki.</title>
        <authorList>
            <person name="Yoshida Y."/>
            <person name="Kikawada T."/>
            <person name="Gusev O."/>
        </authorList>
    </citation>
    <scope>NUCLEOTIDE SEQUENCE</scope>
    <source>
        <strain evidence="6">NIAS01</strain>
        <tissue evidence="6">Whole body or cell culture</tissue>
    </source>
</reference>
<dbReference type="EMBL" id="JADBJN010000003">
    <property type="protein sequence ID" value="KAG5671035.1"/>
    <property type="molecule type" value="Genomic_DNA"/>
</dbReference>
<proteinExistence type="inferred from homology"/>
<keyword evidence="3" id="KW-0732">Signal</keyword>